<protein>
    <submittedName>
        <fullName evidence="1">Uncharacterized protein</fullName>
    </submittedName>
</protein>
<dbReference type="EMBL" id="CAMAPF010001026">
    <property type="protein sequence ID" value="CAH9140698.1"/>
    <property type="molecule type" value="Genomic_DNA"/>
</dbReference>
<evidence type="ECO:0000313" key="2">
    <source>
        <dbReference type="EMBL" id="CAH9140698.1"/>
    </source>
</evidence>
<dbReference type="EMBL" id="CAMAPF010000123">
    <property type="protein sequence ID" value="CAH9103761.1"/>
    <property type="molecule type" value="Genomic_DNA"/>
</dbReference>
<dbReference type="AlphaFoldDB" id="A0AAV0DKX0"/>
<dbReference type="Proteomes" id="UP001152523">
    <property type="component" value="Unassembled WGS sequence"/>
</dbReference>
<gene>
    <name evidence="1" type="ORF">CEPIT_LOCUS16539</name>
    <name evidence="2" type="ORF">CEPIT_LOCUS38559</name>
</gene>
<evidence type="ECO:0000313" key="1">
    <source>
        <dbReference type="EMBL" id="CAH9103761.1"/>
    </source>
</evidence>
<organism evidence="1 3">
    <name type="scientific">Cuscuta epithymum</name>
    <dbReference type="NCBI Taxonomy" id="186058"/>
    <lineage>
        <taxon>Eukaryota</taxon>
        <taxon>Viridiplantae</taxon>
        <taxon>Streptophyta</taxon>
        <taxon>Embryophyta</taxon>
        <taxon>Tracheophyta</taxon>
        <taxon>Spermatophyta</taxon>
        <taxon>Magnoliopsida</taxon>
        <taxon>eudicotyledons</taxon>
        <taxon>Gunneridae</taxon>
        <taxon>Pentapetalae</taxon>
        <taxon>asterids</taxon>
        <taxon>lamiids</taxon>
        <taxon>Solanales</taxon>
        <taxon>Convolvulaceae</taxon>
        <taxon>Cuscuteae</taxon>
        <taxon>Cuscuta</taxon>
        <taxon>Cuscuta subgen. Cuscuta</taxon>
    </lineage>
</organism>
<keyword evidence="3" id="KW-1185">Reference proteome</keyword>
<reference evidence="1" key="1">
    <citation type="submission" date="2022-07" db="EMBL/GenBank/DDBJ databases">
        <authorList>
            <person name="Macas J."/>
            <person name="Novak P."/>
            <person name="Neumann P."/>
        </authorList>
    </citation>
    <scope>NUCLEOTIDE SEQUENCE</scope>
</reference>
<accession>A0AAV0DKX0</accession>
<sequence>MLFLQAQEALGIVLRDQQGQLISGMNFPTQAYLVLQEENEATMTGSCLNLGRTRFHNETDSDFLCRVKKDAHIPPYLLCALADRIHRLSHVDNHNLPGD</sequence>
<comment type="caution">
    <text evidence="1">The sequence shown here is derived from an EMBL/GenBank/DDBJ whole genome shotgun (WGS) entry which is preliminary data.</text>
</comment>
<evidence type="ECO:0000313" key="3">
    <source>
        <dbReference type="Proteomes" id="UP001152523"/>
    </source>
</evidence>
<name>A0AAV0DKX0_9ASTE</name>
<proteinExistence type="predicted"/>